<dbReference type="InterPro" id="IPR027417">
    <property type="entry name" value="P-loop_NTPase"/>
</dbReference>
<accession>Q0YT62</accession>
<dbReference type="InterPro" id="IPR052732">
    <property type="entry name" value="Cell-binding_unc_protein"/>
</dbReference>
<dbReference type="Proteomes" id="UP000004162">
    <property type="component" value="Unassembled WGS sequence"/>
</dbReference>
<evidence type="ECO:0000313" key="3">
    <source>
        <dbReference type="Proteomes" id="UP000004162"/>
    </source>
</evidence>
<evidence type="ECO:0000259" key="1">
    <source>
        <dbReference type="Pfam" id="PF01636"/>
    </source>
</evidence>
<name>Q0YT62_9CHLB</name>
<evidence type="ECO:0000313" key="2">
    <source>
        <dbReference type="EMBL" id="EAT59403.1"/>
    </source>
</evidence>
<feature type="domain" description="Aminoglycoside phosphotransferase" evidence="1">
    <location>
        <begin position="140"/>
        <end position="293"/>
    </location>
</feature>
<dbReference type="AlphaFoldDB" id="Q0YT62"/>
<reference evidence="2 3" key="2">
    <citation type="submission" date="2006-07" db="EMBL/GenBank/DDBJ databases">
        <title>Sequencing of the draft genome and assembly of Chlorobium ferroxidans DSM 13031.</title>
        <authorList>
            <consortium name="US DOE Joint Genome Institute (JGI-PGF)"/>
            <person name="Copeland A."/>
            <person name="Lucas S."/>
            <person name="Lapidus A."/>
            <person name="Barry K."/>
            <person name="Glavina del Rio T."/>
            <person name="Dalin E."/>
            <person name="Tice H."/>
            <person name="Bruce D."/>
            <person name="Pitluck S."/>
            <person name="Richardson P."/>
        </authorList>
    </citation>
    <scope>NUCLEOTIDE SEQUENCE [LARGE SCALE GENOMIC DNA]</scope>
    <source>
        <strain evidence="2 3">DSM 13031</strain>
    </source>
</reference>
<dbReference type="InterPro" id="IPR011009">
    <property type="entry name" value="Kinase-like_dom_sf"/>
</dbReference>
<organism evidence="2 3">
    <name type="scientific">Chlorobium ferrooxidans DSM 13031</name>
    <dbReference type="NCBI Taxonomy" id="377431"/>
    <lineage>
        <taxon>Bacteria</taxon>
        <taxon>Pseudomonadati</taxon>
        <taxon>Chlorobiota</taxon>
        <taxon>Chlorobiia</taxon>
        <taxon>Chlorobiales</taxon>
        <taxon>Chlorobiaceae</taxon>
        <taxon>Chlorobium/Pelodictyon group</taxon>
        <taxon>Chlorobium</taxon>
    </lineage>
</organism>
<keyword evidence="3" id="KW-1185">Reference proteome</keyword>
<protein>
    <recommendedName>
        <fullName evidence="1">Aminoglycoside phosphotransferase domain-containing protein</fullName>
    </recommendedName>
</protein>
<dbReference type="Gene3D" id="3.40.50.300">
    <property type="entry name" value="P-loop containing nucleotide triphosphate hydrolases"/>
    <property type="match status" value="1"/>
</dbReference>
<gene>
    <name evidence="2" type="ORF">CferDRAFT_1330</name>
</gene>
<dbReference type="SUPFAM" id="SSF56112">
    <property type="entry name" value="Protein kinase-like (PK-like)"/>
    <property type="match status" value="1"/>
</dbReference>
<dbReference type="PANTHER" id="PTHR43883">
    <property type="entry name" value="SLR0207 PROTEIN"/>
    <property type="match status" value="1"/>
</dbReference>
<dbReference type="Pfam" id="PF13671">
    <property type="entry name" value="AAA_33"/>
    <property type="match status" value="1"/>
</dbReference>
<proteinExistence type="predicted"/>
<dbReference type="EMBL" id="AASE01000004">
    <property type="protein sequence ID" value="EAT59403.1"/>
    <property type="molecule type" value="Genomic_DNA"/>
</dbReference>
<dbReference type="Gene3D" id="3.90.1200.10">
    <property type="match status" value="1"/>
</dbReference>
<dbReference type="PANTHER" id="PTHR43883:SF1">
    <property type="entry name" value="GLUCONOKINASE"/>
    <property type="match status" value="1"/>
</dbReference>
<comment type="caution">
    <text evidence="2">The sequence shown here is derived from an EMBL/GenBank/DDBJ whole genome shotgun (WGS) entry which is preliminary data.</text>
</comment>
<sequence>MDCSRLSRQILTPPNMESLREALSHPDAYNHEPGTIEVVETHISWVFITGTFAFKVKKPVDLGFLDFSTLEKRLHCCREELRLNRRLCPEIYLSVVPIIRYGEHLLFDEDEKGEGEIIDYAVKMVRFDRTMELDRMMAAGKLRGEHIDTLSLLIARFHEGLAPAPPESGFGLPENVIKPVLHNFLHMEPVLDVTGEKERIEILKAWSLQEHQARHQLFLDRKRNGSIRQCHGDMHTGNMVLWREQILIFDCIEFSDMLSIIDVISDLAFLFMDLEHAGLTALAWRLLNGYLAETGDYCALPLLRFYAMYRAMVRAKVTAIRYSQTADPAAAAKSLEEHRSYLELAETYTLKKSPLLCITFGVSGSGKSHLLTALAPEIPAIHLRSDVERKRIAGLKPLQRSKQEGTLSIYTDEISRATYTRLLELAELCISEGIAVVVDATFLKRERRKAFMELAALRNTPFRILHVHAPETLLFERVQKRFREGSDPSEADSAVLKAQLASMEPLSAEEEAVSISIDSSQVTDIAAFAGQLRLLRS</sequence>
<reference evidence="2 3" key="1">
    <citation type="submission" date="2006-07" db="EMBL/GenBank/DDBJ databases">
        <title>Annotation of the draft genome assembly of Chlorobium ferroxidans DSM 13031.</title>
        <authorList>
            <consortium name="US DOE Joint Genome Institute (JGI-ORNL)"/>
            <person name="Larimer F."/>
            <person name="Land M."/>
            <person name="Hauser L."/>
        </authorList>
    </citation>
    <scope>NUCLEOTIDE SEQUENCE [LARGE SCALE GENOMIC DNA]</scope>
    <source>
        <strain evidence="2 3">DSM 13031</strain>
    </source>
</reference>
<dbReference type="InterPro" id="IPR002575">
    <property type="entry name" value="Aminoglycoside_PTrfase"/>
</dbReference>
<dbReference type="SUPFAM" id="SSF52540">
    <property type="entry name" value="P-loop containing nucleoside triphosphate hydrolases"/>
    <property type="match status" value="1"/>
</dbReference>
<dbReference type="Pfam" id="PF01636">
    <property type="entry name" value="APH"/>
    <property type="match status" value="1"/>
</dbReference>